<dbReference type="Proteomes" id="UP000192527">
    <property type="component" value="Chromosome"/>
</dbReference>
<dbReference type="KEGG" id="hmn:HM131_14875"/>
<dbReference type="RefSeq" id="WP_085030515.1">
    <property type="nucleotide sequence ID" value="NZ_CP020772.1"/>
</dbReference>
<keyword evidence="7" id="KW-1185">Reference proteome</keyword>
<feature type="chain" id="PRO_5039092903" description="DUF4349 domain-containing protein" evidence="4">
    <location>
        <begin position="24"/>
        <end position="300"/>
    </location>
</feature>
<sequence length="300" mass="34253">MFKKTKWFLIVLLSLTLIGCSSGEDQSAEESTADTSEPSEGATSEEVATNGLSETPESKDSSKVIPDNTEDKMMVYEAHIELETEDYDQFYQSLQEKMNETEAYIVETNIHKTEQGNREGHIRLRVPQNHFETLLTGFEDISDTIQSRNVSGRDVTKEYVDLESRLEAKNKVESRLLTFLEQAEKTEDLIKISQDLERVQAEIETLKGQMNYLENQSDFSTITVSLTETKVVVPKVDSQELNTWEKTKQAFFSSVNGLVSFFSWLFIFIIGYSPVIVLFAAIALLGWLWIRSRKKRADEN</sequence>
<feature type="signal peptide" evidence="4">
    <location>
        <begin position="1"/>
        <end position="23"/>
    </location>
</feature>
<reference evidence="6 7" key="1">
    <citation type="submission" date="2017-04" db="EMBL/GenBank/DDBJ databases">
        <title>The whole genome sequencing and assembly of Halobacillus mangrovi strain.</title>
        <authorList>
            <person name="Lee S.-J."/>
            <person name="Park M.-K."/>
            <person name="Kim J.-Y."/>
            <person name="Lee Y.-J."/>
            <person name="Yi H."/>
            <person name="Bahn Y.-S."/>
            <person name="Kim J.F."/>
            <person name="Lee D.-W."/>
        </authorList>
    </citation>
    <scope>NUCLEOTIDE SEQUENCE [LARGE SCALE GENOMIC DNA]</scope>
    <source>
        <strain evidence="6 7">KTB 131</strain>
    </source>
</reference>
<dbReference type="PROSITE" id="PS51257">
    <property type="entry name" value="PROKAR_LIPOPROTEIN"/>
    <property type="match status" value="1"/>
</dbReference>
<keyword evidence="3" id="KW-0472">Membrane</keyword>
<keyword evidence="3" id="KW-1133">Transmembrane helix</keyword>
<evidence type="ECO:0000256" key="1">
    <source>
        <dbReference type="SAM" id="Coils"/>
    </source>
</evidence>
<proteinExistence type="predicted"/>
<dbReference type="AlphaFoldDB" id="A0A1W5ZXI8"/>
<organism evidence="6 7">
    <name type="scientific">Halobacillus mangrovi</name>
    <dbReference type="NCBI Taxonomy" id="402384"/>
    <lineage>
        <taxon>Bacteria</taxon>
        <taxon>Bacillati</taxon>
        <taxon>Bacillota</taxon>
        <taxon>Bacilli</taxon>
        <taxon>Bacillales</taxon>
        <taxon>Bacillaceae</taxon>
        <taxon>Halobacillus</taxon>
    </lineage>
</organism>
<accession>A0A1W5ZXI8</accession>
<feature type="domain" description="DUF4349" evidence="5">
    <location>
        <begin position="73"/>
        <end position="287"/>
    </location>
</feature>
<evidence type="ECO:0000256" key="2">
    <source>
        <dbReference type="SAM" id="MobiDB-lite"/>
    </source>
</evidence>
<feature type="region of interest" description="Disordered" evidence="2">
    <location>
        <begin position="23"/>
        <end position="69"/>
    </location>
</feature>
<dbReference type="InterPro" id="IPR025645">
    <property type="entry name" value="DUF4349"/>
</dbReference>
<name>A0A1W5ZXI8_9BACI</name>
<gene>
    <name evidence="6" type="ORF">HM131_14875</name>
</gene>
<keyword evidence="1" id="KW-0175">Coiled coil</keyword>
<protein>
    <recommendedName>
        <fullName evidence="5">DUF4349 domain-containing protein</fullName>
    </recommendedName>
</protein>
<feature type="transmembrane region" description="Helical" evidence="3">
    <location>
        <begin position="261"/>
        <end position="290"/>
    </location>
</feature>
<keyword evidence="3" id="KW-0812">Transmembrane</keyword>
<keyword evidence="4" id="KW-0732">Signal</keyword>
<feature type="compositionally biased region" description="Polar residues" evidence="2">
    <location>
        <begin position="33"/>
        <end position="55"/>
    </location>
</feature>
<dbReference type="OrthoDB" id="5381491at2"/>
<evidence type="ECO:0000313" key="6">
    <source>
        <dbReference type="EMBL" id="ARI78055.1"/>
    </source>
</evidence>
<dbReference type="Pfam" id="PF14257">
    <property type="entry name" value="DUF4349"/>
    <property type="match status" value="1"/>
</dbReference>
<dbReference type="STRING" id="402384.HM131_14875"/>
<feature type="coiled-coil region" evidence="1">
    <location>
        <begin position="189"/>
        <end position="216"/>
    </location>
</feature>
<evidence type="ECO:0000256" key="3">
    <source>
        <dbReference type="SAM" id="Phobius"/>
    </source>
</evidence>
<evidence type="ECO:0000259" key="5">
    <source>
        <dbReference type="Pfam" id="PF14257"/>
    </source>
</evidence>
<dbReference type="EMBL" id="CP020772">
    <property type="protein sequence ID" value="ARI78055.1"/>
    <property type="molecule type" value="Genomic_DNA"/>
</dbReference>
<evidence type="ECO:0000313" key="7">
    <source>
        <dbReference type="Proteomes" id="UP000192527"/>
    </source>
</evidence>
<evidence type="ECO:0000256" key="4">
    <source>
        <dbReference type="SAM" id="SignalP"/>
    </source>
</evidence>